<dbReference type="InterPro" id="IPR045857">
    <property type="entry name" value="O16G_dom_2"/>
</dbReference>
<dbReference type="GO" id="GO:0000025">
    <property type="term" value="P:maltose catabolic process"/>
    <property type="evidence" value="ECO:0007669"/>
    <property type="project" value="TreeGrafter"/>
</dbReference>
<comment type="similarity">
    <text evidence="1">Belongs to the glycosyl hydrolase 13 family.</text>
</comment>
<dbReference type="SUPFAM" id="SSF51445">
    <property type="entry name" value="(Trans)glycosidases"/>
    <property type="match status" value="1"/>
</dbReference>
<dbReference type="AlphaFoldDB" id="A0A0D2DJE0"/>
<dbReference type="PANTHER" id="PTHR10357">
    <property type="entry name" value="ALPHA-AMYLASE FAMILY MEMBER"/>
    <property type="match status" value="1"/>
</dbReference>
<name>A0A0D2DJE0_9EURO</name>
<dbReference type="SMART" id="SM00642">
    <property type="entry name" value="Aamy"/>
    <property type="match status" value="1"/>
</dbReference>
<keyword evidence="3" id="KW-0326">Glycosidase</keyword>
<evidence type="ECO:0000256" key="3">
    <source>
        <dbReference type="ARBA" id="ARBA00023295"/>
    </source>
</evidence>
<keyword evidence="4" id="KW-0462">Maltose metabolism</keyword>
<dbReference type="InterPro" id="IPR013780">
    <property type="entry name" value="Glyco_hydro_b"/>
</dbReference>
<feature type="domain" description="Glycosyl hydrolase family 13 catalytic" evidence="5">
    <location>
        <begin position="20"/>
        <end position="441"/>
    </location>
</feature>
<dbReference type="Pfam" id="PF00128">
    <property type="entry name" value="Alpha-amylase"/>
    <property type="match status" value="1"/>
</dbReference>
<dbReference type="InterPro" id="IPR006047">
    <property type="entry name" value="GH13_cat_dom"/>
</dbReference>
<dbReference type="OrthoDB" id="1740265at2759"/>
<dbReference type="InterPro" id="IPR017853">
    <property type="entry name" value="GH"/>
</dbReference>
<reference evidence="6 7" key="1">
    <citation type="submission" date="2015-01" db="EMBL/GenBank/DDBJ databases">
        <title>The Genome Sequence of Exophiala oligosperma CBS72588.</title>
        <authorList>
            <consortium name="The Broad Institute Genomics Platform"/>
            <person name="Cuomo C."/>
            <person name="de Hoog S."/>
            <person name="Gorbushina A."/>
            <person name="Stielow B."/>
            <person name="Teixiera M."/>
            <person name="Abouelleil A."/>
            <person name="Chapman S.B."/>
            <person name="Priest M."/>
            <person name="Young S.K."/>
            <person name="Wortman J."/>
            <person name="Nusbaum C."/>
            <person name="Birren B."/>
        </authorList>
    </citation>
    <scope>NUCLEOTIDE SEQUENCE [LARGE SCALE GENOMIC DNA]</scope>
    <source>
        <strain evidence="6 7">CBS 72588</strain>
    </source>
</reference>
<evidence type="ECO:0000313" key="7">
    <source>
        <dbReference type="Proteomes" id="UP000053342"/>
    </source>
</evidence>
<dbReference type="GO" id="GO:0004574">
    <property type="term" value="F:oligo-1,6-glucosidase activity"/>
    <property type="evidence" value="ECO:0007669"/>
    <property type="project" value="TreeGrafter"/>
</dbReference>
<dbReference type="FunFam" id="3.20.20.80:FF:000087">
    <property type="entry name" value="Oligo-1,6-glucosidase IMA1"/>
    <property type="match status" value="1"/>
</dbReference>
<dbReference type="HOGENOM" id="CLU_006462_2_3_1"/>
<dbReference type="GeneID" id="27358150"/>
<evidence type="ECO:0000313" key="6">
    <source>
        <dbReference type="EMBL" id="KIW42535.1"/>
    </source>
</evidence>
<dbReference type="VEuPathDB" id="FungiDB:PV06_06076"/>
<dbReference type="FunFam" id="3.90.400.10:FF:000004">
    <property type="entry name" value="Oligo-1,6-glucosidase"/>
    <property type="match status" value="1"/>
</dbReference>
<evidence type="ECO:0000256" key="1">
    <source>
        <dbReference type="ARBA" id="ARBA00008061"/>
    </source>
</evidence>
<dbReference type="Gene3D" id="3.90.400.10">
    <property type="entry name" value="Oligo-1,6-glucosidase, Domain 2"/>
    <property type="match status" value="1"/>
</dbReference>
<dbReference type="PANTHER" id="PTHR10357:SF179">
    <property type="entry name" value="NEUTRAL AND BASIC AMINO ACID TRANSPORT PROTEIN RBAT"/>
    <property type="match status" value="1"/>
</dbReference>
<accession>A0A0D2DJE0</accession>
<evidence type="ECO:0000256" key="2">
    <source>
        <dbReference type="ARBA" id="ARBA00022801"/>
    </source>
</evidence>
<dbReference type="STRING" id="215243.A0A0D2DJE0"/>
<dbReference type="Gene3D" id="2.60.40.1180">
    <property type="entry name" value="Golgi alpha-mannosidase II"/>
    <property type="match status" value="1"/>
</dbReference>
<dbReference type="GO" id="GO:0005987">
    <property type="term" value="P:sucrose catabolic process"/>
    <property type="evidence" value="ECO:0007669"/>
    <property type="project" value="TreeGrafter"/>
</dbReference>
<dbReference type="RefSeq" id="XP_016262751.1">
    <property type="nucleotide sequence ID" value="XM_016407147.1"/>
</dbReference>
<gene>
    <name evidence="6" type="ORF">PV06_06076</name>
</gene>
<dbReference type="FunFam" id="3.20.20.80:FF:000064">
    <property type="entry name" value="Oligo-1,6-glucosidase"/>
    <property type="match status" value="1"/>
</dbReference>
<dbReference type="GO" id="GO:0004556">
    <property type="term" value="F:alpha-amylase activity"/>
    <property type="evidence" value="ECO:0007669"/>
    <property type="project" value="TreeGrafter"/>
</dbReference>
<evidence type="ECO:0000256" key="4">
    <source>
        <dbReference type="ARBA" id="ARBA00026248"/>
    </source>
</evidence>
<evidence type="ECO:0000259" key="5">
    <source>
        <dbReference type="SMART" id="SM00642"/>
    </source>
</evidence>
<protein>
    <recommendedName>
        <fullName evidence="5">Glycosyl hydrolase family 13 catalytic domain-containing protein</fullName>
    </recommendedName>
</protein>
<keyword evidence="7" id="KW-1185">Reference proteome</keyword>
<organism evidence="6 7">
    <name type="scientific">Exophiala oligosperma</name>
    <dbReference type="NCBI Taxonomy" id="215243"/>
    <lineage>
        <taxon>Eukaryota</taxon>
        <taxon>Fungi</taxon>
        <taxon>Dikarya</taxon>
        <taxon>Ascomycota</taxon>
        <taxon>Pezizomycotina</taxon>
        <taxon>Eurotiomycetes</taxon>
        <taxon>Chaetothyriomycetidae</taxon>
        <taxon>Chaetothyriales</taxon>
        <taxon>Herpotrichiellaceae</taxon>
        <taxon>Exophiala</taxon>
    </lineage>
</organism>
<dbReference type="Gene3D" id="3.20.20.80">
    <property type="entry name" value="Glycosidases"/>
    <property type="match status" value="1"/>
</dbReference>
<sequence length="581" mass="67237">MIYATTRQNRLWWKEAVVYEVYPASFKDSNNDGIGDIQGIISKLDYLHHLGVDAIWVAPHYKSPQVDMGYDISDFEDIHEPYGTLEDCQCLIDEVHKRGMRILFDLVINHTSDQHPWFQESRSSKGNPKRDWYMWRPPRYDPNGKRLPPNNWRSQFTVPAWTWDEKTQEYYLHVYADQQPDLNWENEECRRAIYESAIRFWLRRGVDGFRIDTVNKYSKVPGLPDAKISDPGEDTQVAFDMYTNGPRIHEYLREINSVFAEFGEIMTVGELPNTPDPNKVLEYISNKNKELNMVFNFDTVYLGTKPGNRFIPVAFDNSDFKRELTKWQNVIDDGTAWTTVFLENHDQPRSVSRFASDDPHLREASAKMLSTVLCSLSGTLFLYQGQEIGMINAPVDWPVENYQCVRSRNYFADVCAKTQNDPEAIAEARKALQRVARDHARVPMQWDSSANAGFTGFEIHPWMPVLASCREISVADQLDRRDSVLRFWREMLSLRKMYLGLFVYGRFTMVESPADIFVFTKHDVDSGCTSLTVANLSAETKEFTVPAEIELDTFKLIMRTVGDVESKLEPFEARIYVSGAE</sequence>
<proteinExistence type="inferred from homology"/>
<dbReference type="GO" id="GO:0004575">
    <property type="term" value="F:sucrose alpha-glucosidase activity"/>
    <property type="evidence" value="ECO:0007669"/>
    <property type="project" value="TreeGrafter"/>
</dbReference>
<dbReference type="Proteomes" id="UP000053342">
    <property type="component" value="Unassembled WGS sequence"/>
</dbReference>
<dbReference type="CDD" id="cd11333">
    <property type="entry name" value="AmyAc_SI_OligoGlu_DGase"/>
    <property type="match status" value="1"/>
</dbReference>
<keyword evidence="2" id="KW-0378">Hydrolase</keyword>
<dbReference type="GO" id="GO:0033934">
    <property type="term" value="F:glucan 1,4-alpha-maltotriohydrolase activity"/>
    <property type="evidence" value="ECO:0007669"/>
    <property type="project" value="TreeGrafter"/>
</dbReference>
<dbReference type="EMBL" id="KN847336">
    <property type="protein sequence ID" value="KIW42535.1"/>
    <property type="molecule type" value="Genomic_DNA"/>
</dbReference>